<dbReference type="EMBL" id="FQXA01000001">
    <property type="protein sequence ID" value="SHG53418.1"/>
    <property type="molecule type" value="Genomic_DNA"/>
</dbReference>
<protein>
    <submittedName>
        <fullName evidence="1">Uncharacterized protein</fullName>
    </submittedName>
</protein>
<organism evidence="1 2">
    <name type="scientific">Stutzerimonas xanthomarina DSM 18231</name>
    <dbReference type="NCBI Taxonomy" id="1403346"/>
    <lineage>
        <taxon>Bacteria</taxon>
        <taxon>Pseudomonadati</taxon>
        <taxon>Pseudomonadota</taxon>
        <taxon>Gammaproteobacteria</taxon>
        <taxon>Pseudomonadales</taxon>
        <taxon>Pseudomonadaceae</taxon>
        <taxon>Stutzerimonas</taxon>
    </lineage>
</organism>
<evidence type="ECO:0000313" key="2">
    <source>
        <dbReference type="Proteomes" id="UP000184000"/>
    </source>
</evidence>
<evidence type="ECO:0000313" key="1">
    <source>
        <dbReference type="EMBL" id="SHG53418.1"/>
    </source>
</evidence>
<dbReference type="AlphaFoldDB" id="A0A1M5KKZ4"/>
<name>A0A1M5KKZ4_9GAMM</name>
<sequence length="30" mass="3133">MPANNAEAPFGSWPLATAAQLVHASELPLQ</sequence>
<reference evidence="1 2" key="1">
    <citation type="submission" date="2016-11" db="EMBL/GenBank/DDBJ databases">
        <authorList>
            <person name="Jaros S."/>
            <person name="Januszkiewicz K."/>
            <person name="Wedrychowicz H."/>
        </authorList>
    </citation>
    <scope>NUCLEOTIDE SEQUENCE [LARGE SCALE GENOMIC DNA]</scope>
    <source>
        <strain evidence="1 2">DSM 18231</strain>
    </source>
</reference>
<accession>A0A1M5KKZ4</accession>
<proteinExistence type="predicted"/>
<dbReference type="Proteomes" id="UP000184000">
    <property type="component" value="Unassembled WGS sequence"/>
</dbReference>
<gene>
    <name evidence="1" type="ORF">SAMN02744645_0540</name>
</gene>